<evidence type="ECO:0000313" key="1">
    <source>
        <dbReference type="EMBL" id="TKV61256.1"/>
    </source>
</evidence>
<dbReference type="EMBL" id="SZZH01000001">
    <property type="protein sequence ID" value="TKV61256.1"/>
    <property type="molecule type" value="Genomic_DNA"/>
</dbReference>
<dbReference type="RefSeq" id="WP_137448560.1">
    <property type="nucleotide sequence ID" value="NZ_SZZH01000001.1"/>
</dbReference>
<dbReference type="OrthoDB" id="9962153at2"/>
<reference evidence="1 2" key="1">
    <citation type="submission" date="2019-05" db="EMBL/GenBank/DDBJ databases">
        <title>Nakamurella sp. N5BH11, whole genome shotgun sequence.</title>
        <authorList>
            <person name="Tuo L."/>
        </authorList>
    </citation>
    <scope>NUCLEOTIDE SEQUENCE [LARGE SCALE GENOMIC DNA]</scope>
    <source>
        <strain evidence="1 2">N5BH11</strain>
    </source>
</reference>
<dbReference type="AlphaFoldDB" id="A0A4U6QMC2"/>
<proteinExistence type="predicted"/>
<organism evidence="1 2">
    <name type="scientific">Nakamurella flava</name>
    <dbReference type="NCBI Taxonomy" id="2576308"/>
    <lineage>
        <taxon>Bacteria</taxon>
        <taxon>Bacillati</taxon>
        <taxon>Actinomycetota</taxon>
        <taxon>Actinomycetes</taxon>
        <taxon>Nakamurellales</taxon>
        <taxon>Nakamurellaceae</taxon>
        <taxon>Nakamurella</taxon>
    </lineage>
</organism>
<comment type="caution">
    <text evidence="1">The sequence shown here is derived from an EMBL/GenBank/DDBJ whole genome shotgun (WGS) entry which is preliminary data.</text>
</comment>
<name>A0A4U6QMC2_9ACTN</name>
<protein>
    <submittedName>
        <fullName evidence="1">Uncharacterized protein</fullName>
    </submittedName>
</protein>
<gene>
    <name evidence="1" type="ORF">FDO65_06455</name>
</gene>
<evidence type="ECO:0000313" key="2">
    <source>
        <dbReference type="Proteomes" id="UP000306985"/>
    </source>
</evidence>
<dbReference type="Proteomes" id="UP000306985">
    <property type="component" value="Unassembled WGS sequence"/>
</dbReference>
<accession>A0A4U6QMC2</accession>
<keyword evidence="2" id="KW-1185">Reference proteome</keyword>
<sequence length="59" mass="6019">MTHSRTATAHPTVGDDSADATQLLSLGAPLACPTCGSFTEPAATPTGWRCLAETCVWAA</sequence>